<dbReference type="InterPro" id="IPR000905">
    <property type="entry name" value="Gcp-like_dom"/>
</dbReference>
<dbReference type="InterPro" id="IPR022450">
    <property type="entry name" value="TsaD"/>
</dbReference>
<dbReference type="PRINTS" id="PR00789">
    <property type="entry name" value="OSIALOPTASE"/>
</dbReference>
<dbReference type="InterPro" id="IPR017861">
    <property type="entry name" value="KAE1/TsaD"/>
</dbReference>
<evidence type="ECO:0000256" key="4">
    <source>
        <dbReference type="ARBA" id="ARBA00022723"/>
    </source>
</evidence>
<comment type="cofactor">
    <cofactor evidence="7">
        <name>a divalent metal cation</name>
        <dbReference type="ChEBI" id="CHEBI:60240"/>
    </cofactor>
    <text evidence="7">Binds 1 divalent metal cation per subunit.</text>
</comment>
<dbReference type="HAMAP" id="MF_01445">
    <property type="entry name" value="TsaD"/>
    <property type="match status" value="1"/>
</dbReference>
<dbReference type="SUPFAM" id="SSF53613">
    <property type="entry name" value="Ribokinase-like"/>
    <property type="match status" value="1"/>
</dbReference>
<feature type="domain" description="Pyridoxamine kinase/Phosphomethylpyrimidine kinase" evidence="9">
    <location>
        <begin position="444"/>
        <end position="617"/>
    </location>
</feature>
<dbReference type="NCBIfam" id="TIGR00329">
    <property type="entry name" value="gcp_kae1"/>
    <property type="match status" value="1"/>
</dbReference>
<dbReference type="Gene3D" id="3.20.20.370">
    <property type="entry name" value="Glycoside hydrolase/deacetylase"/>
    <property type="match status" value="1"/>
</dbReference>
<keyword evidence="2 7" id="KW-0808">Transferase</keyword>
<dbReference type="InterPro" id="IPR006837">
    <property type="entry name" value="Divergent_DAC"/>
</dbReference>
<dbReference type="CDD" id="cd10936">
    <property type="entry name" value="CE4_DAC2"/>
    <property type="match status" value="1"/>
</dbReference>
<dbReference type="GO" id="GO:0002949">
    <property type="term" value="P:tRNA threonylcarbamoyladenosine modification"/>
    <property type="evidence" value="ECO:0007669"/>
    <property type="project" value="UniProtKB-UniRule"/>
</dbReference>
<evidence type="ECO:0000256" key="2">
    <source>
        <dbReference type="ARBA" id="ARBA00022679"/>
    </source>
</evidence>
<dbReference type="GO" id="GO:0046872">
    <property type="term" value="F:metal ion binding"/>
    <property type="evidence" value="ECO:0007669"/>
    <property type="project" value="UniProtKB-KW"/>
</dbReference>
<dbReference type="GO" id="GO:0005975">
    <property type="term" value="P:carbohydrate metabolic process"/>
    <property type="evidence" value="ECO:0007669"/>
    <property type="project" value="InterPro"/>
</dbReference>
<dbReference type="SUPFAM" id="SSF53067">
    <property type="entry name" value="Actin-like ATPase domain"/>
    <property type="match status" value="2"/>
</dbReference>
<dbReference type="InterPro" id="IPR011330">
    <property type="entry name" value="Glyco_hydro/deAcase_b/a-brl"/>
</dbReference>
<evidence type="ECO:0000259" key="9">
    <source>
        <dbReference type="Pfam" id="PF08543"/>
    </source>
</evidence>
<comment type="similarity">
    <text evidence="7">Belongs to the KAE1 / TsaD family.</text>
</comment>
<sequence length="635" mass="69729">MPYTRTSLEDYEKILQAQKEAILHMPMQPLSGAFAGKGQIEVGDKPITINEKLDRALKPYPNIKGFNNHMGSAVTSNYKEMNAILDYVLMHQLFFIDSYTTAQSVCTEVAKEKGLNIAQRDVFLDNIASYEAINEKLEAALKLAEQKGKVVVIGIESSCDDCSLSLVKDGREVLSLHTAEQVVEHKAFYGVVPEIASRLHAQHIDLVYKETLLKAGIHSKEIDLIAVSNRPGLVGSLNVGVSFAKGLAMGLEKPLIGVDHILAHLYAPFLDLEAPSFLYPYLAVLVSGGHTLLAKQTNFDEIEVLGTTLDDACGEAFDKVAKFYDLGFPGGPVIDAIAQKGDPQAYRFPLAQIKTKESELGLDLSFSGLKTAVIHQSRQFLVKGKKASLENLIASFQKVAIDSLINKIEKACQLTSLNTLVLGGGVSANSYLRLALEKLSKSSEQQVEAILKANSLWRHAYQVVDPVFADNGKLYTHFNLSIVDSFKELIQHADLITPNITEASYLLTGKAGQIRNLEDAKEALILLSNNRKRNVLITSVEDSNHPGKVGIIAFDKERESRFEFFAQKQEGANFCGTGDVLTSTLLGLILSGLSFEESLSRAFQFINESISYTLTLKGNVREGIIFEPCLRQLTS</sequence>
<dbReference type="Pfam" id="PF08543">
    <property type="entry name" value="Phos_pyr_kin"/>
    <property type="match status" value="1"/>
</dbReference>
<keyword evidence="7" id="KW-0496">Mitochondrion</keyword>
<evidence type="ECO:0000256" key="1">
    <source>
        <dbReference type="ARBA" id="ARBA00012156"/>
    </source>
</evidence>
<dbReference type="Pfam" id="PF00814">
    <property type="entry name" value="TsaD"/>
    <property type="match status" value="1"/>
</dbReference>
<dbReference type="Pfam" id="PF04748">
    <property type="entry name" value="Polysacc_deac_2"/>
    <property type="match status" value="1"/>
</dbReference>
<evidence type="ECO:0000256" key="7">
    <source>
        <dbReference type="HAMAP-Rule" id="MF_03179"/>
    </source>
</evidence>
<evidence type="ECO:0000256" key="6">
    <source>
        <dbReference type="ARBA" id="ARBA00048117"/>
    </source>
</evidence>
<keyword evidence="4 7" id="KW-0479">Metal-binding</keyword>
<dbReference type="EC" id="2.3.1.234" evidence="1"/>
<dbReference type="Gene3D" id="3.30.420.40">
    <property type="match status" value="2"/>
</dbReference>
<dbReference type="GO" id="GO:0016787">
    <property type="term" value="F:hydrolase activity"/>
    <property type="evidence" value="ECO:0007669"/>
    <property type="project" value="UniProtKB-ARBA"/>
</dbReference>
<dbReference type="InterPro" id="IPR043129">
    <property type="entry name" value="ATPase_NBD"/>
</dbReference>
<evidence type="ECO:0000313" key="10">
    <source>
        <dbReference type="EMBL" id="KAL0265448.1"/>
    </source>
</evidence>
<evidence type="ECO:0000256" key="3">
    <source>
        <dbReference type="ARBA" id="ARBA00022694"/>
    </source>
</evidence>
<dbReference type="GO" id="GO:0005739">
    <property type="term" value="C:mitochondrion"/>
    <property type="evidence" value="ECO:0007669"/>
    <property type="project" value="UniProtKB-SubCell"/>
</dbReference>
<dbReference type="EMBL" id="JARGDH010000026">
    <property type="protein sequence ID" value="KAL0265448.1"/>
    <property type="molecule type" value="Genomic_DNA"/>
</dbReference>
<comment type="subcellular location">
    <subcellularLocation>
        <location evidence="7">Mitochondrion</location>
    </subcellularLocation>
</comment>
<dbReference type="InterPro" id="IPR013749">
    <property type="entry name" value="PM/HMP-P_kinase-1"/>
</dbReference>
<dbReference type="Gene3D" id="3.40.1190.20">
    <property type="match status" value="1"/>
</dbReference>
<organism evidence="10">
    <name type="scientific">Menopon gallinae</name>
    <name type="common">poultry shaft louse</name>
    <dbReference type="NCBI Taxonomy" id="328185"/>
    <lineage>
        <taxon>Eukaryota</taxon>
        <taxon>Metazoa</taxon>
        <taxon>Ecdysozoa</taxon>
        <taxon>Arthropoda</taxon>
        <taxon>Hexapoda</taxon>
        <taxon>Insecta</taxon>
        <taxon>Pterygota</taxon>
        <taxon>Neoptera</taxon>
        <taxon>Paraneoptera</taxon>
        <taxon>Psocodea</taxon>
        <taxon>Troctomorpha</taxon>
        <taxon>Phthiraptera</taxon>
        <taxon>Amblycera</taxon>
        <taxon>Menoponidae</taxon>
        <taxon>Menopon</taxon>
    </lineage>
</organism>
<dbReference type="AlphaFoldDB" id="A0AAW2H6S8"/>
<dbReference type="NCBIfam" id="TIGR03723">
    <property type="entry name" value="T6A_TsaD_YgjD"/>
    <property type="match status" value="1"/>
</dbReference>
<evidence type="ECO:0000259" key="8">
    <source>
        <dbReference type="Pfam" id="PF00814"/>
    </source>
</evidence>
<evidence type="ECO:0000256" key="5">
    <source>
        <dbReference type="ARBA" id="ARBA00023315"/>
    </source>
</evidence>
<dbReference type="GO" id="GO:0061711">
    <property type="term" value="F:tRNA N(6)-L-threonylcarbamoyladenine synthase activity"/>
    <property type="evidence" value="ECO:0007669"/>
    <property type="project" value="UniProtKB-EC"/>
</dbReference>
<keyword evidence="3 7" id="KW-0819">tRNA processing</keyword>
<gene>
    <name evidence="10" type="ORF">PYX00_011057</name>
</gene>
<dbReference type="SUPFAM" id="SSF88713">
    <property type="entry name" value="Glycoside hydrolase/deacetylase"/>
    <property type="match status" value="1"/>
</dbReference>
<reference evidence="10" key="1">
    <citation type="journal article" date="2024" name="Gigascience">
        <title>Chromosome-level genome of the poultry shaft louse Menopon gallinae provides insight into the host-switching and adaptive evolution of parasitic lice.</title>
        <authorList>
            <person name="Xu Y."/>
            <person name="Ma L."/>
            <person name="Liu S."/>
            <person name="Liang Y."/>
            <person name="Liu Q."/>
            <person name="He Z."/>
            <person name="Tian L."/>
            <person name="Duan Y."/>
            <person name="Cai W."/>
            <person name="Li H."/>
            <person name="Song F."/>
        </authorList>
    </citation>
    <scope>NUCLEOTIDE SEQUENCE</scope>
    <source>
        <strain evidence="10">Cailab_2023a</strain>
    </source>
</reference>
<comment type="catalytic activity">
    <reaction evidence="6 7">
        <text>L-threonylcarbamoyladenylate + adenosine(37) in tRNA = N(6)-L-threonylcarbamoyladenosine(37) in tRNA + AMP + H(+)</text>
        <dbReference type="Rhea" id="RHEA:37059"/>
        <dbReference type="Rhea" id="RHEA-COMP:10162"/>
        <dbReference type="Rhea" id="RHEA-COMP:10163"/>
        <dbReference type="ChEBI" id="CHEBI:15378"/>
        <dbReference type="ChEBI" id="CHEBI:73682"/>
        <dbReference type="ChEBI" id="CHEBI:74411"/>
        <dbReference type="ChEBI" id="CHEBI:74418"/>
        <dbReference type="ChEBI" id="CHEBI:456215"/>
        <dbReference type="EC" id="2.3.1.234"/>
    </reaction>
</comment>
<dbReference type="PANTHER" id="PTHR11735:SF6">
    <property type="entry name" value="TRNA N6-ADENOSINE THREONYLCARBAMOYLTRANSFERASE, MITOCHONDRIAL"/>
    <property type="match status" value="1"/>
</dbReference>
<dbReference type="InterPro" id="IPR029056">
    <property type="entry name" value="Ribokinase-like"/>
</dbReference>
<protein>
    <recommendedName>
        <fullName evidence="1">N(6)-L-threonylcarbamoyladenine synthase</fullName>
        <ecNumber evidence="1">2.3.1.234</ecNumber>
    </recommendedName>
</protein>
<comment type="function">
    <text evidence="7">Required for the formation of a threonylcarbamoyl group on adenosine at position 37 (t(6)A37) in mitochondrial tRNAs that read codons beginning with adenine. Probably involved in the transfer of the threonylcarbamoyl moiety of threonylcarbamoyl-AMP (TC-AMP) to the N6 group of A37. Involved in mitochondrial genome maintenance.</text>
</comment>
<name>A0AAW2H6S8_9NEOP</name>
<proteinExistence type="inferred from homology"/>
<comment type="subunit">
    <text evidence="7">Homodimer.</text>
</comment>
<dbReference type="PANTHER" id="PTHR11735">
    <property type="entry name" value="TRNA N6-ADENOSINE THREONYLCARBAMOYLTRANSFERASE"/>
    <property type="match status" value="1"/>
</dbReference>
<feature type="domain" description="Gcp-like" evidence="8">
    <location>
        <begin position="172"/>
        <end position="442"/>
    </location>
</feature>
<comment type="caution">
    <text evidence="10">The sequence shown here is derived from an EMBL/GenBank/DDBJ whole genome shotgun (WGS) entry which is preliminary data.</text>
</comment>
<keyword evidence="5 7" id="KW-0012">Acyltransferase</keyword>
<accession>A0AAW2H6S8</accession>